<protein>
    <submittedName>
        <fullName evidence="4">Uncharacterized protein</fullName>
    </submittedName>
</protein>
<evidence type="ECO:0000256" key="1">
    <source>
        <dbReference type="ARBA" id="ARBA00022737"/>
    </source>
</evidence>
<evidence type="ECO:0000313" key="5">
    <source>
        <dbReference type="Proteomes" id="UP001201812"/>
    </source>
</evidence>
<dbReference type="GO" id="GO:0006620">
    <property type="term" value="P:post-translational protein targeting to endoplasmic reticulum membrane"/>
    <property type="evidence" value="ECO:0007669"/>
    <property type="project" value="TreeGrafter"/>
</dbReference>
<dbReference type="GO" id="GO:0016020">
    <property type="term" value="C:membrane"/>
    <property type="evidence" value="ECO:0007669"/>
    <property type="project" value="TreeGrafter"/>
</dbReference>
<dbReference type="EMBL" id="JAKKPZ010000119">
    <property type="protein sequence ID" value="KAI1701422.1"/>
    <property type="molecule type" value="Genomic_DNA"/>
</dbReference>
<keyword evidence="2" id="KW-0802">TPR repeat</keyword>
<dbReference type="GO" id="GO:0060090">
    <property type="term" value="F:molecular adaptor activity"/>
    <property type="evidence" value="ECO:0007669"/>
    <property type="project" value="TreeGrafter"/>
</dbReference>
<keyword evidence="3" id="KW-0732">Signal</keyword>
<dbReference type="Proteomes" id="UP001201812">
    <property type="component" value="Unassembled WGS sequence"/>
</dbReference>
<dbReference type="InterPro" id="IPR011990">
    <property type="entry name" value="TPR-like_helical_dom_sf"/>
</dbReference>
<dbReference type="PANTHER" id="PTHR45831">
    <property type="entry name" value="LD24721P"/>
    <property type="match status" value="1"/>
</dbReference>
<dbReference type="InterPro" id="IPR019734">
    <property type="entry name" value="TPR_rpt"/>
</dbReference>
<evidence type="ECO:0000256" key="2">
    <source>
        <dbReference type="ARBA" id="ARBA00022803"/>
    </source>
</evidence>
<dbReference type="Gene3D" id="1.25.40.10">
    <property type="entry name" value="Tetratricopeptide repeat domain"/>
    <property type="match status" value="2"/>
</dbReference>
<dbReference type="PANTHER" id="PTHR45831:SF2">
    <property type="entry name" value="LD24721P"/>
    <property type="match status" value="1"/>
</dbReference>
<keyword evidence="1" id="KW-0677">Repeat</keyword>
<dbReference type="GO" id="GO:0072380">
    <property type="term" value="C:TRC complex"/>
    <property type="evidence" value="ECO:0007669"/>
    <property type="project" value="TreeGrafter"/>
</dbReference>
<gene>
    <name evidence="4" type="ORF">DdX_16100</name>
</gene>
<dbReference type="SMART" id="SM00028">
    <property type="entry name" value="TPR"/>
    <property type="match status" value="3"/>
</dbReference>
<feature type="signal peptide" evidence="3">
    <location>
        <begin position="1"/>
        <end position="35"/>
    </location>
</feature>
<reference evidence="4" key="1">
    <citation type="submission" date="2022-01" db="EMBL/GenBank/DDBJ databases">
        <title>Genome Sequence Resource for Two Populations of Ditylenchus destructor, the Migratory Endoparasitic Phytonematode.</title>
        <authorList>
            <person name="Zhang H."/>
            <person name="Lin R."/>
            <person name="Xie B."/>
        </authorList>
    </citation>
    <scope>NUCLEOTIDE SEQUENCE</scope>
    <source>
        <strain evidence="4">BazhouSP</strain>
    </source>
</reference>
<evidence type="ECO:0000256" key="3">
    <source>
        <dbReference type="SAM" id="SignalP"/>
    </source>
</evidence>
<dbReference type="SUPFAM" id="SSF48452">
    <property type="entry name" value="TPR-like"/>
    <property type="match status" value="1"/>
</dbReference>
<feature type="chain" id="PRO_5042142890" evidence="3">
    <location>
        <begin position="36"/>
        <end position="579"/>
    </location>
</feature>
<name>A0AAD4MQZ9_9BILA</name>
<organism evidence="4 5">
    <name type="scientific">Ditylenchus destructor</name>
    <dbReference type="NCBI Taxonomy" id="166010"/>
    <lineage>
        <taxon>Eukaryota</taxon>
        <taxon>Metazoa</taxon>
        <taxon>Ecdysozoa</taxon>
        <taxon>Nematoda</taxon>
        <taxon>Chromadorea</taxon>
        <taxon>Rhabditida</taxon>
        <taxon>Tylenchina</taxon>
        <taxon>Tylenchomorpha</taxon>
        <taxon>Sphaerularioidea</taxon>
        <taxon>Anguinidae</taxon>
        <taxon>Anguininae</taxon>
        <taxon>Ditylenchus</taxon>
    </lineage>
</organism>
<dbReference type="InterPro" id="IPR047150">
    <property type="entry name" value="SGT"/>
</dbReference>
<keyword evidence="5" id="KW-1185">Reference proteome</keyword>
<dbReference type="AlphaFoldDB" id="A0AAD4MQZ9"/>
<accession>A0AAD4MQZ9</accession>
<evidence type="ECO:0000313" key="4">
    <source>
        <dbReference type="EMBL" id="KAI1701422.1"/>
    </source>
</evidence>
<sequence>MHLYCRAVSPMSPIVNILFLLCFLKISSVVGSTEGHENEDPAYKYMAGSNNKTFEDDEPAIRDQMTNLAVKFHLMGIGALSAKHYMRALHMFTESYKCLPLNPQNLALRASCYMKVGNASLAYLDAQEALYLDPENEIAKNAKIEAMFQLNRRPEGIFRTSMSLTKEQFTEQIGNTVEWPEKDGESLSKEEILKEADDNWQKNDYQTAVGLYNLAMPRLTYGSKSHIAALLNRAIALEDLGRYLDAYFDLVEALDFDLGESQKYAFRSLKAMVLQKMRRYEAISDFEKASALDPSGKLELQFQGFISHIKKYFTDQRALLLTNFEKAKGNIAEISMGPTSEFQLIITVKFGDGKTTELKEADELLELLTLYYFVRAEHSFEPPSRISRLKIYGIVLFDFVPIFSGIDQVLRTEVLILEQCDFLKLSDDQFFDMIRLIFRPQVLTLDNSYDLSNERLNKWISLLDCLLIILGDDKGLYQLDPDRLIDFLHRGRDGDEEAVLTIEPEYIDGGVEAFVEKIVKRFKSDTTPVEFLLNFTGIIELPFMEENPLENSNTGEMLTQGKAESESAKMTFLRRSRME</sequence>
<proteinExistence type="predicted"/>
<comment type="caution">
    <text evidence="4">The sequence shown here is derived from an EMBL/GenBank/DDBJ whole genome shotgun (WGS) entry which is preliminary data.</text>
</comment>